<dbReference type="PANTHER" id="PTHR22602:SF0">
    <property type="entry name" value="TRANSFERASE CAF17, MITOCHONDRIAL-RELATED"/>
    <property type="match status" value="1"/>
</dbReference>
<dbReference type="Gene3D" id="3.30.1360.120">
    <property type="entry name" value="Probable tRNA modification gtpase trme, domain 1"/>
    <property type="match status" value="1"/>
</dbReference>
<evidence type="ECO:0000259" key="2">
    <source>
        <dbReference type="Pfam" id="PF25455"/>
    </source>
</evidence>
<dbReference type="Proteomes" id="UP000581135">
    <property type="component" value="Unassembled WGS sequence"/>
</dbReference>
<dbReference type="InterPro" id="IPR017703">
    <property type="entry name" value="YgfZ/GCV_T_CS"/>
</dbReference>
<evidence type="ECO:0000256" key="1">
    <source>
        <dbReference type="ARBA" id="ARBA00022946"/>
    </source>
</evidence>
<keyword evidence="1" id="KW-0809">Transit peptide</keyword>
<comment type="caution">
    <text evidence="3">The sequence shown here is derived from an EMBL/GenBank/DDBJ whole genome shotgun (WGS) entry which is preliminary data.</text>
</comment>
<keyword evidence="4" id="KW-1185">Reference proteome</keyword>
<reference evidence="3 4" key="1">
    <citation type="submission" date="2020-08" db="EMBL/GenBank/DDBJ databases">
        <title>Genomic Encyclopedia of Type Strains, Phase III (KMG-III): the genomes of soil and plant-associated and newly described type strains.</title>
        <authorList>
            <person name="Whitman W."/>
        </authorList>
    </citation>
    <scope>NUCLEOTIDE SEQUENCE [LARGE SCALE GENOMIC DNA]</scope>
    <source>
        <strain evidence="3 4">CECT 8803</strain>
    </source>
</reference>
<dbReference type="InterPro" id="IPR027266">
    <property type="entry name" value="TrmE/GcvT-like"/>
</dbReference>
<dbReference type="PANTHER" id="PTHR22602">
    <property type="entry name" value="TRANSFERASE CAF17, MITOCHONDRIAL-RELATED"/>
    <property type="match status" value="1"/>
</dbReference>
<dbReference type="InterPro" id="IPR045179">
    <property type="entry name" value="YgfZ/GcvT"/>
</dbReference>
<dbReference type="InterPro" id="IPR057460">
    <property type="entry name" value="CAF17_C"/>
</dbReference>
<proteinExistence type="predicted"/>
<evidence type="ECO:0000313" key="4">
    <source>
        <dbReference type="Proteomes" id="UP000581135"/>
    </source>
</evidence>
<dbReference type="PIRSF" id="PIRSF006487">
    <property type="entry name" value="GcvT"/>
    <property type="match status" value="1"/>
</dbReference>
<feature type="domain" description="CAF17 C-terminal" evidence="2">
    <location>
        <begin position="224"/>
        <end position="296"/>
    </location>
</feature>
<dbReference type="NCBIfam" id="TIGR03317">
    <property type="entry name" value="ygfZ_signature"/>
    <property type="match status" value="1"/>
</dbReference>
<dbReference type="Pfam" id="PF25455">
    <property type="entry name" value="Beta-barrel_CAF17_C"/>
    <property type="match status" value="1"/>
</dbReference>
<accession>A0A839T0M8</accession>
<organism evidence="3 4">
    <name type="scientific">Limibacillus halophilus</name>
    <dbReference type="NCBI Taxonomy" id="1579333"/>
    <lineage>
        <taxon>Bacteria</taxon>
        <taxon>Pseudomonadati</taxon>
        <taxon>Pseudomonadota</taxon>
        <taxon>Alphaproteobacteria</taxon>
        <taxon>Rhodospirillales</taxon>
        <taxon>Rhodovibrionaceae</taxon>
        <taxon>Limibacillus</taxon>
    </lineage>
</organism>
<protein>
    <recommendedName>
        <fullName evidence="2">CAF17 C-terminal domain-containing protein</fullName>
    </recommendedName>
</protein>
<name>A0A839T0M8_9PROT</name>
<sequence>MAPCYRHLENRAALKIEGEDRKNLLQGLISNDALTLGRDRAVWAALLTPQGKFLHEFCLVEQGETLFLEGEAERLPDLTRRLTLYKLRSKVTLTPAPELAVVALFGADANEKAALPKIAGAAKPVFDGIAFADPRLPDLGLRALLPRNSFAATLESAGFEPEQPGAYERLRIGLGIPDGSRDLEIEKTTLMEAGFDELGGIDWKKGCFIGQELTARMRYRGLVKRRLVPVVFKGPPPQPGSEITQGDKVVGELRSQDNLGAIALLRLEALDETPHPSTPLQSGSTTIIPSVPSWMRLPKV</sequence>
<dbReference type="EMBL" id="JACHXA010000011">
    <property type="protein sequence ID" value="MBB3066905.1"/>
    <property type="molecule type" value="Genomic_DNA"/>
</dbReference>
<evidence type="ECO:0000313" key="3">
    <source>
        <dbReference type="EMBL" id="MBB3066905.1"/>
    </source>
</evidence>
<dbReference type="GO" id="GO:0016226">
    <property type="term" value="P:iron-sulfur cluster assembly"/>
    <property type="evidence" value="ECO:0007669"/>
    <property type="project" value="TreeGrafter"/>
</dbReference>
<dbReference type="AlphaFoldDB" id="A0A839T0M8"/>
<gene>
    <name evidence="3" type="ORF">FHR98_003216</name>
</gene>
<dbReference type="SUPFAM" id="SSF103025">
    <property type="entry name" value="Folate-binding domain"/>
    <property type="match status" value="1"/>
</dbReference>
<dbReference type="RefSeq" id="WP_183417728.1">
    <property type="nucleotide sequence ID" value="NZ_JACHXA010000011.1"/>
</dbReference>